<evidence type="ECO:0000313" key="3">
    <source>
        <dbReference type="Proteomes" id="UP001172155"/>
    </source>
</evidence>
<keyword evidence="3" id="KW-1185">Reference proteome</keyword>
<sequence length="55" mass="5723">MSFGVQPGTSCPHPSGMDLRSSSVPPAVPWHRGFPLSDSLGVLDLHAIGSVVLKP</sequence>
<comment type="caution">
    <text evidence="2">The sequence shown here is derived from an EMBL/GenBank/DDBJ whole genome shotgun (WGS) entry which is preliminary data.</text>
</comment>
<feature type="region of interest" description="Disordered" evidence="1">
    <location>
        <begin position="1"/>
        <end position="24"/>
    </location>
</feature>
<reference evidence="2" key="1">
    <citation type="submission" date="2023-06" db="EMBL/GenBank/DDBJ databases">
        <title>Genome-scale phylogeny and comparative genomics of the fungal order Sordariales.</title>
        <authorList>
            <consortium name="Lawrence Berkeley National Laboratory"/>
            <person name="Hensen N."/>
            <person name="Bonometti L."/>
            <person name="Westerberg I."/>
            <person name="Brannstrom I.O."/>
            <person name="Guillou S."/>
            <person name="Cros-Aarteil S."/>
            <person name="Calhoun S."/>
            <person name="Haridas S."/>
            <person name="Kuo A."/>
            <person name="Mondo S."/>
            <person name="Pangilinan J."/>
            <person name="Riley R."/>
            <person name="LaButti K."/>
            <person name="Andreopoulos B."/>
            <person name="Lipzen A."/>
            <person name="Chen C."/>
            <person name="Yanf M."/>
            <person name="Daum C."/>
            <person name="Ng V."/>
            <person name="Clum A."/>
            <person name="Steindorff A."/>
            <person name="Ohm R."/>
            <person name="Martin F."/>
            <person name="Silar P."/>
            <person name="Natvig D."/>
            <person name="Lalanne C."/>
            <person name="Gautier V."/>
            <person name="Ament-velasquez S.L."/>
            <person name="Kruys A."/>
            <person name="Hutchinson M.I."/>
            <person name="Powell A.J."/>
            <person name="Barry K."/>
            <person name="Miller A.N."/>
            <person name="Grigoriev I.V."/>
            <person name="Debuchy R."/>
            <person name="Gladieux P."/>
            <person name="Thoren M.H."/>
            <person name="Johannesson H."/>
        </authorList>
    </citation>
    <scope>NUCLEOTIDE SEQUENCE</scope>
    <source>
        <strain evidence="2">SMH3187-1</strain>
    </source>
</reference>
<accession>A0AA40F6Z8</accession>
<proteinExistence type="predicted"/>
<name>A0AA40F6Z8_9PEZI</name>
<dbReference type="Proteomes" id="UP001172155">
    <property type="component" value="Unassembled WGS sequence"/>
</dbReference>
<protein>
    <submittedName>
        <fullName evidence="2">Uncharacterized protein</fullName>
    </submittedName>
</protein>
<gene>
    <name evidence="2" type="ORF">B0T18DRAFT_404570</name>
</gene>
<dbReference type="EMBL" id="JAUKUD010000002">
    <property type="protein sequence ID" value="KAK0752320.1"/>
    <property type="molecule type" value="Genomic_DNA"/>
</dbReference>
<organism evidence="2 3">
    <name type="scientific">Schizothecium vesticola</name>
    <dbReference type="NCBI Taxonomy" id="314040"/>
    <lineage>
        <taxon>Eukaryota</taxon>
        <taxon>Fungi</taxon>
        <taxon>Dikarya</taxon>
        <taxon>Ascomycota</taxon>
        <taxon>Pezizomycotina</taxon>
        <taxon>Sordariomycetes</taxon>
        <taxon>Sordariomycetidae</taxon>
        <taxon>Sordariales</taxon>
        <taxon>Schizotheciaceae</taxon>
        <taxon>Schizothecium</taxon>
    </lineage>
</organism>
<evidence type="ECO:0000313" key="2">
    <source>
        <dbReference type="EMBL" id="KAK0752320.1"/>
    </source>
</evidence>
<evidence type="ECO:0000256" key="1">
    <source>
        <dbReference type="SAM" id="MobiDB-lite"/>
    </source>
</evidence>
<dbReference type="AlphaFoldDB" id="A0AA40F6Z8"/>